<dbReference type="GO" id="GO:0030170">
    <property type="term" value="F:pyridoxal phosphate binding"/>
    <property type="evidence" value="ECO:0007669"/>
    <property type="project" value="TreeGrafter"/>
</dbReference>
<keyword evidence="6" id="KW-0808">Transferase</keyword>
<evidence type="ECO:0000256" key="5">
    <source>
        <dbReference type="RuleBase" id="RU004508"/>
    </source>
</evidence>
<evidence type="ECO:0000313" key="7">
    <source>
        <dbReference type="Proteomes" id="UP000190868"/>
    </source>
</evidence>
<dbReference type="InterPro" id="IPR020026">
    <property type="entry name" value="PseC"/>
</dbReference>
<dbReference type="PANTHER" id="PTHR30244:SF34">
    <property type="entry name" value="DTDP-4-AMINO-4,6-DIDEOXYGALACTOSE TRANSAMINASE"/>
    <property type="match status" value="1"/>
</dbReference>
<evidence type="ECO:0000256" key="4">
    <source>
        <dbReference type="PIRSR" id="PIRSR000390-2"/>
    </source>
</evidence>
<dbReference type="SUPFAM" id="SSF53383">
    <property type="entry name" value="PLP-dependent transferases"/>
    <property type="match status" value="1"/>
</dbReference>
<reference evidence="7" key="1">
    <citation type="submission" date="2016-09" db="EMBL/GenBank/DDBJ databases">
        <title>Comparative genomics of the Campylobacter concisus group.</title>
        <authorList>
            <person name="Miller W.G."/>
            <person name="Yee E."/>
            <person name="Chapman M.H."/>
            <person name="Huynh S."/>
            <person name="Bono J.L."/>
            <person name="On S.L.W."/>
            <person name="StLeger J."/>
            <person name="Foster G."/>
            <person name="Parker C.T."/>
        </authorList>
    </citation>
    <scope>NUCLEOTIDE SEQUENCE [LARGE SCALE GENOMIC DNA]</scope>
    <source>
        <strain evidence="7">RM18021</strain>
    </source>
</reference>
<sequence length="370" mass="41261">MIPYSKQQIIQSDIDAVCEALKGDFLTGGKNVDAFEDALCEYLGVKNVVVMNSATSALHVAYTIFGIKQQDEVITTPITFAATANAALMCGADVKFCDVKDDGNIDESLIQNLINSQTKVISVVDFGGNPVEIQNIINTAKKHGIKVLDDASHALGSEIDGVKVGNHADISVFSFHAIKPITTFEGGAIVTNSDEYANLARLYRSHGISKTELWDSDMSLLGYNYRLSDVACALGVNQLKRLDDMIAVREEIAQFYDESFKDNEFFKTIKIPSNKKSSRHLYPIILDEKLARFKKEIFIKLHELGIGVQVHYKPTYEFSFYKQKYKDISLKNAENFYSRELSLPCHQGMSLSDARFVSEKLLGVLKEILK</sequence>
<dbReference type="CDD" id="cd00616">
    <property type="entry name" value="AHBA_syn"/>
    <property type="match status" value="1"/>
</dbReference>
<proteinExistence type="inferred from homology"/>
<evidence type="ECO:0000256" key="2">
    <source>
        <dbReference type="NCBIfam" id="TIGR03588"/>
    </source>
</evidence>
<dbReference type="InterPro" id="IPR015424">
    <property type="entry name" value="PyrdxlP-dep_Trfase"/>
</dbReference>
<dbReference type="GO" id="GO:0000271">
    <property type="term" value="P:polysaccharide biosynthetic process"/>
    <property type="evidence" value="ECO:0007669"/>
    <property type="project" value="TreeGrafter"/>
</dbReference>
<feature type="active site" description="Proton acceptor" evidence="3">
    <location>
        <position position="179"/>
    </location>
</feature>
<evidence type="ECO:0000256" key="3">
    <source>
        <dbReference type="PIRSR" id="PIRSR000390-1"/>
    </source>
</evidence>
<dbReference type="EMBL" id="CP017258">
    <property type="protein sequence ID" value="AQW86955.1"/>
    <property type="molecule type" value="Genomic_DNA"/>
</dbReference>
<dbReference type="Pfam" id="PF01041">
    <property type="entry name" value="DegT_DnrJ_EryC1"/>
    <property type="match status" value="1"/>
</dbReference>
<dbReference type="NCBIfam" id="TIGR03588">
    <property type="entry name" value="PseC"/>
    <property type="match status" value="1"/>
</dbReference>
<dbReference type="Proteomes" id="UP000190868">
    <property type="component" value="Chromosome"/>
</dbReference>
<gene>
    <name evidence="6" type="primary">pseC</name>
    <name evidence="6" type="ORF">CPIN18021_0093</name>
</gene>
<comment type="similarity">
    <text evidence="1 5">Belongs to the DegT/DnrJ/EryC1 family.</text>
</comment>
<dbReference type="Gene3D" id="3.40.640.10">
    <property type="entry name" value="Type I PLP-dependent aspartate aminotransferase-like (Major domain)"/>
    <property type="match status" value="1"/>
</dbReference>
<dbReference type="AlphaFoldDB" id="A0A1S6U5I2"/>
<accession>A0A1S6U5I2</accession>
<protein>
    <recommendedName>
        <fullName evidence="2">UDP-4-amino-4,6-dideoxy-N-acetyl-beta-L-altrosamine transaminase</fullName>
        <ecNumber evidence="2">2.6.1.92</ecNumber>
    </recommendedName>
</protein>
<dbReference type="PANTHER" id="PTHR30244">
    <property type="entry name" value="TRANSAMINASE"/>
    <property type="match status" value="1"/>
</dbReference>
<dbReference type="GO" id="GO:0008483">
    <property type="term" value="F:transaminase activity"/>
    <property type="evidence" value="ECO:0007669"/>
    <property type="project" value="UniProtKB-KW"/>
</dbReference>
<dbReference type="PIRSF" id="PIRSF000390">
    <property type="entry name" value="PLP_StrS"/>
    <property type="match status" value="1"/>
</dbReference>
<keyword evidence="7" id="KW-1185">Reference proteome</keyword>
<evidence type="ECO:0000313" key="6">
    <source>
        <dbReference type="EMBL" id="AQW86955.1"/>
    </source>
</evidence>
<feature type="modified residue" description="N6-(pyridoxal phosphate)lysine" evidence="4">
    <location>
        <position position="179"/>
    </location>
</feature>
<dbReference type="InterPro" id="IPR015422">
    <property type="entry name" value="PyrdxlP-dep_Trfase_small"/>
</dbReference>
<keyword evidence="4 5" id="KW-0663">Pyridoxal phosphate</keyword>
<evidence type="ECO:0000256" key="1">
    <source>
        <dbReference type="ARBA" id="ARBA00037999"/>
    </source>
</evidence>
<dbReference type="RefSeq" id="WP_078424159.1">
    <property type="nucleotide sequence ID" value="NZ_CP017258.1"/>
</dbReference>
<dbReference type="Gene3D" id="3.90.1150.10">
    <property type="entry name" value="Aspartate Aminotransferase, domain 1"/>
    <property type="match status" value="1"/>
</dbReference>
<name>A0A1S6U5I2_9BACT</name>
<dbReference type="InterPro" id="IPR000653">
    <property type="entry name" value="DegT/StrS_aminotransferase"/>
</dbReference>
<keyword evidence="6" id="KW-0032">Aminotransferase</keyword>
<organism evidence="6 7">
    <name type="scientific">Campylobacter pinnipediorum subsp. caledonicus</name>
    <dbReference type="NCBI Taxonomy" id="1874362"/>
    <lineage>
        <taxon>Bacteria</taxon>
        <taxon>Pseudomonadati</taxon>
        <taxon>Campylobacterota</taxon>
        <taxon>Epsilonproteobacteria</taxon>
        <taxon>Campylobacterales</taxon>
        <taxon>Campylobacteraceae</taxon>
        <taxon>Campylobacter</taxon>
    </lineage>
</organism>
<dbReference type="InterPro" id="IPR015421">
    <property type="entry name" value="PyrdxlP-dep_Trfase_major"/>
</dbReference>
<dbReference type="EC" id="2.6.1.92" evidence="2"/>